<proteinExistence type="predicted"/>
<reference evidence="1 2" key="1">
    <citation type="submission" date="2015-11" db="EMBL/GenBank/DDBJ databases">
        <authorList>
            <person name="Varghese N."/>
        </authorList>
    </citation>
    <scope>NUCLEOTIDE SEQUENCE [LARGE SCALE GENOMIC DNA]</scope>
    <source>
        <strain evidence="1 2">JGI-25</strain>
    </source>
</reference>
<protein>
    <submittedName>
        <fullName evidence="1">Uncharacterized protein</fullName>
    </submittedName>
</protein>
<accession>A0A916LJ25</accession>
<dbReference type="AlphaFoldDB" id="A0A916LJ25"/>
<comment type="caution">
    <text evidence="1">The sequence shown here is derived from an EMBL/GenBank/DDBJ whole genome shotgun (WGS) entry which is preliminary data.</text>
</comment>
<dbReference type="Proteomes" id="UP000243105">
    <property type="component" value="Unassembled WGS sequence"/>
</dbReference>
<evidence type="ECO:0000313" key="2">
    <source>
        <dbReference type="Proteomes" id="UP000243105"/>
    </source>
</evidence>
<gene>
    <name evidence="1" type="ORF">JGI25_00662</name>
</gene>
<feature type="non-terminal residue" evidence="1">
    <location>
        <position position="1"/>
    </location>
</feature>
<sequence length="238" mass="27311">DTLGDGSLSSPLDTSVNNVKLPFYVENVTEGYRIKVYVRDVNGNRRWDLGEDVMFLERGTTNRTTWQVYFEPVREGGVEYRYPRVGVDLRQGDEFWVRTRRSFNTIEGGVMDVDSFRLEVRGHRYDVNLASSLLDRIRVVPNPYVGINELEPVSKLPGQVRGERRIYFDGLPRECVIRIYTLSGELVKEIYHNSGVDNGREYWNLLNRDGLGVSYGVYIAHIDAPGIGQKLIKFAIIK</sequence>
<evidence type="ECO:0000313" key="1">
    <source>
        <dbReference type="EMBL" id="CUS99990.1"/>
    </source>
</evidence>
<name>A0A916LJ25_KRYT1</name>
<organism evidence="1 2">
    <name type="scientific">Kryptobacter tengchongensis</name>
    <dbReference type="NCBI Taxonomy" id="1643429"/>
    <lineage>
        <taxon>Bacteria</taxon>
        <taxon>Pseudomonadati</taxon>
        <taxon>Candidatus Kryptoniota</taxon>
        <taxon>Candidatus Kryptobacter</taxon>
    </lineage>
</organism>
<dbReference type="EMBL" id="CZVV01000032">
    <property type="protein sequence ID" value="CUS99990.1"/>
    <property type="molecule type" value="Genomic_DNA"/>
</dbReference>